<protein>
    <submittedName>
        <fullName evidence="2">Phenol degradation protein meta</fullName>
    </submittedName>
</protein>
<dbReference type="Pfam" id="PF13557">
    <property type="entry name" value="Phenol_MetA_deg"/>
    <property type="match status" value="1"/>
</dbReference>
<dbReference type="OrthoDB" id="7372889at2"/>
<name>A0A0Q3I9V1_9HYPH</name>
<dbReference type="EMBL" id="FUYX01000003">
    <property type="protein sequence ID" value="SKB57190.1"/>
    <property type="molecule type" value="Genomic_DNA"/>
</dbReference>
<proteinExistence type="predicted"/>
<evidence type="ECO:0000313" key="4">
    <source>
        <dbReference type="Proteomes" id="UP000051562"/>
    </source>
</evidence>
<reference evidence="3 5" key="2">
    <citation type="submission" date="2017-02" db="EMBL/GenBank/DDBJ databases">
        <authorList>
            <person name="Peterson S.W."/>
        </authorList>
    </citation>
    <scope>NUCLEOTIDE SEQUENCE [LARGE SCALE GENOMIC DNA]</scope>
    <source>
        <strain evidence="3 5">DSM 9653</strain>
    </source>
</reference>
<dbReference type="AlphaFoldDB" id="A0A0Q3I9V1"/>
<dbReference type="EMBL" id="LMAR01000012">
    <property type="protein sequence ID" value="KQK31768.1"/>
    <property type="molecule type" value="Genomic_DNA"/>
</dbReference>
<dbReference type="PROSITE" id="PS51257">
    <property type="entry name" value="PROKAR_LIPOPROTEIN"/>
    <property type="match status" value="1"/>
</dbReference>
<evidence type="ECO:0000313" key="5">
    <source>
        <dbReference type="Proteomes" id="UP000190130"/>
    </source>
</evidence>
<reference evidence="2 4" key="1">
    <citation type="submission" date="2015-10" db="EMBL/GenBank/DDBJ databases">
        <title>Draft genome of Bosea thiooxidans.</title>
        <authorList>
            <person name="Wang X."/>
        </authorList>
    </citation>
    <scope>NUCLEOTIDE SEQUENCE [LARGE SCALE GENOMIC DNA]</scope>
    <source>
        <strain evidence="2 4">CGMCC 9174</strain>
    </source>
</reference>
<sequence>MIRSQCAFWSAAICIGATIGCGSAMATEGGASLYVPGLHGPGAGIVPPPGFYFENDFYSYSGRLSASTRTQIGGAVLANVKVEARANFATPTWVTPLQIFGGNLGFAVALPFGDPRVSAGAVIAAPRLGRAFGIKQRDSAFLFGDPVVTSFVGWHAGNFHWQVGAAVNVPSGTYRDGALSNLSFNRWIGDIYAAATWLDPKIGLDISGTVGLELNGKNDDTDYKSGNAVHADLAISQYLSKEFSVGALFSHYQQISADSGAGASLGPYKGRVTAVGGTIGYSFNVAGTPVSARLKVLREVSTENRPQGTIALVSVAFPIGHAPPAAPPPEPVPGAKVVKH</sequence>
<accession>A0A0Q3I9V1</accession>
<evidence type="ECO:0000313" key="3">
    <source>
        <dbReference type="EMBL" id="SKB57190.1"/>
    </source>
</evidence>
<organism evidence="2 4">
    <name type="scientific">Bosea thiooxidans</name>
    <dbReference type="NCBI Taxonomy" id="53254"/>
    <lineage>
        <taxon>Bacteria</taxon>
        <taxon>Pseudomonadati</taxon>
        <taxon>Pseudomonadota</taxon>
        <taxon>Alphaproteobacteria</taxon>
        <taxon>Hyphomicrobiales</taxon>
        <taxon>Boseaceae</taxon>
        <taxon>Bosea</taxon>
    </lineage>
</organism>
<keyword evidence="4" id="KW-1185">Reference proteome</keyword>
<dbReference type="Proteomes" id="UP000190130">
    <property type="component" value="Unassembled WGS sequence"/>
</dbReference>
<evidence type="ECO:0000256" key="1">
    <source>
        <dbReference type="SAM" id="SignalP"/>
    </source>
</evidence>
<evidence type="ECO:0000313" key="2">
    <source>
        <dbReference type="EMBL" id="KQK31768.1"/>
    </source>
</evidence>
<dbReference type="Proteomes" id="UP000051562">
    <property type="component" value="Unassembled WGS sequence"/>
</dbReference>
<dbReference type="RefSeq" id="WP_055726971.1">
    <property type="nucleotide sequence ID" value="NZ_FUYX01000003.1"/>
</dbReference>
<feature type="chain" id="PRO_5014520411" evidence="1">
    <location>
        <begin position="27"/>
        <end position="340"/>
    </location>
</feature>
<feature type="signal peptide" evidence="1">
    <location>
        <begin position="1"/>
        <end position="26"/>
    </location>
</feature>
<gene>
    <name evidence="2" type="ORF">ARD30_02485</name>
    <name evidence="3" type="ORF">SAMN05660750_01316</name>
</gene>
<keyword evidence="1" id="KW-0732">Signal</keyword>
<dbReference type="STRING" id="53254.SAMN05660750_01316"/>
<dbReference type="InterPro" id="IPR025737">
    <property type="entry name" value="FApF"/>
</dbReference>